<dbReference type="Proteomes" id="UP000219259">
    <property type="component" value="Unassembled WGS sequence"/>
</dbReference>
<reference evidence="1 2" key="1">
    <citation type="submission" date="2017-09" db="EMBL/GenBank/DDBJ databases">
        <title>Phase variable restriction modification systems are present in the genome sequences of periodontal pathogens Prevotella intermedia, Tannerella forsythia and Porphyromonas gingivalis.</title>
        <authorList>
            <person name="Haigh R.D."/>
            <person name="Crawford L."/>
            <person name="Ralph J."/>
            <person name="Wanford J."/>
            <person name="Vartoukian S.R."/>
            <person name="Hijazib K."/>
            <person name="Wade W."/>
            <person name="Oggioni M.R."/>
        </authorList>
    </citation>
    <scope>NUCLEOTIDE SEQUENCE [LARGE SCALE GENOMIC DNA]</scope>
    <source>
        <strain evidence="1 2">WW11663</strain>
    </source>
</reference>
<accession>A0A2A6EA67</accession>
<sequence length="103" mass="11955">MNGPWLFSKYMIRRVPRITINHRQLTINLSFRAKRRISFLSPARFLTASGIDRGGYLRPFALFAPFAFGQIRVRINPAPHKKGANTRFAPTRHTERCLLMADR</sequence>
<protein>
    <submittedName>
        <fullName evidence="1">Uncharacterized protein</fullName>
    </submittedName>
</protein>
<name>A0A2A6EA67_TANFO</name>
<organism evidence="1 2">
    <name type="scientific">Tannerella forsythia</name>
    <name type="common">Bacteroides forsythus</name>
    <dbReference type="NCBI Taxonomy" id="28112"/>
    <lineage>
        <taxon>Bacteria</taxon>
        <taxon>Pseudomonadati</taxon>
        <taxon>Bacteroidota</taxon>
        <taxon>Bacteroidia</taxon>
        <taxon>Bacteroidales</taxon>
        <taxon>Tannerellaceae</taxon>
        <taxon>Tannerella</taxon>
    </lineage>
</organism>
<gene>
    <name evidence="1" type="ORF">CLI86_02990</name>
</gene>
<evidence type="ECO:0000313" key="1">
    <source>
        <dbReference type="EMBL" id="PDP44632.1"/>
    </source>
</evidence>
<dbReference type="EMBL" id="NSLJ01000005">
    <property type="protein sequence ID" value="PDP44632.1"/>
    <property type="molecule type" value="Genomic_DNA"/>
</dbReference>
<dbReference type="AlphaFoldDB" id="A0A2A6EA67"/>
<comment type="caution">
    <text evidence="1">The sequence shown here is derived from an EMBL/GenBank/DDBJ whole genome shotgun (WGS) entry which is preliminary data.</text>
</comment>
<evidence type="ECO:0000313" key="2">
    <source>
        <dbReference type="Proteomes" id="UP000219259"/>
    </source>
</evidence>
<proteinExistence type="predicted"/>